<keyword evidence="3" id="KW-1185">Reference proteome</keyword>
<gene>
    <name evidence="2" type="ORF">DJ013_13360</name>
</gene>
<name>A0A2Z4GD82_9BACT</name>
<sequence>METMIINGDFTTEKALEWKKLLNKAAQRTSVLHLDLRDTQDADIVGVNAIATTFKMLQDKDGSMRLKINEDSTIYKLLGQTKFLDMIKKS</sequence>
<dbReference type="InterPro" id="IPR036513">
    <property type="entry name" value="STAS_dom_sf"/>
</dbReference>
<dbReference type="Pfam" id="PF01740">
    <property type="entry name" value="STAS"/>
    <property type="match status" value="1"/>
</dbReference>
<dbReference type="OrthoDB" id="9875800at2"/>
<protein>
    <recommendedName>
        <fullName evidence="1">STAS domain-containing protein</fullName>
    </recommendedName>
</protein>
<proteinExistence type="predicted"/>
<evidence type="ECO:0000313" key="3">
    <source>
        <dbReference type="Proteomes" id="UP000249873"/>
    </source>
</evidence>
<dbReference type="PROSITE" id="PS50801">
    <property type="entry name" value="STAS"/>
    <property type="match status" value="1"/>
</dbReference>
<dbReference type="RefSeq" id="WP_111372294.1">
    <property type="nucleotide sequence ID" value="NZ_CP029480.1"/>
</dbReference>
<accession>A0A2Z4GD82</accession>
<dbReference type="EMBL" id="CP029480">
    <property type="protein sequence ID" value="AWV99101.1"/>
    <property type="molecule type" value="Genomic_DNA"/>
</dbReference>
<reference evidence="2 3" key="1">
    <citation type="submission" date="2018-05" db="EMBL/GenBank/DDBJ databases">
        <title>Complete genome sequence of Arcticibacterium luteifluviistationis SM1504T, a cytophagaceae bacterium isolated from Arctic surface seawater.</title>
        <authorList>
            <person name="Li Y."/>
            <person name="Qin Q.-L."/>
        </authorList>
    </citation>
    <scope>NUCLEOTIDE SEQUENCE [LARGE SCALE GENOMIC DNA]</scope>
    <source>
        <strain evidence="2 3">SM1504</strain>
    </source>
</reference>
<dbReference type="SUPFAM" id="SSF52091">
    <property type="entry name" value="SpoIIaa-like"/>
    <property type="match status" value="1"/>
</dbReference>
<dbReference type="KEGG" id="als:DJ013_13360"/>
<evidence type="ECO:0000259" key="1">
    <source>
        <dbReference type="PROSITE" id="PS50801"/>
    </source>
</evidence>
<dbReference type="AlphaFoldDB" id="A0A2Z4GD82"/>
<organism evidence="2 3">
    <name type="scientific">Arcticibacterium luteifluviistationis</name>
    <dbReference type="NCBI Taxonomy" id="1784714"/>
    <lineage>
        <taxon>Bacteria</taxon>
        <taxon>Pseudomonadati</taxon>
        <taxon>Bacteroidota</taxon>
        <taxon>Cytophagia</taxon>
        <taxon>Cytophagales</taxon>
        <taxon>Leadbetterellaceae</taxon>
        <taxon>Arcticibacterium</taxon>
    </lineage>
</organism>
<feature type="domain" description="STAS" evidence="1">
    <location>
        <begin position="1"/>
        <end position="90"/>
    </location>
</feature>
<dbReference type="InterPro" id="IPR002645">
    <property type="entry name" value="STAS_dom"/>
</dbReference>
<dbReference type="Proteomes" id="UP000249873">
    <property type="component" value="Chromosome"/>
</dbReference>
<evidence type="ECO:0000313" key="2">
    <source>
        <dbReference type="EMBL" id="AWV99101.1"/>
    </source>
</evidence>
<dbReference type="Gene3D" id="3.30.750.24">
    <property type="entry name" value="STAS domain"/>
    <property type="match status" value="1"/>
</dbReference>